<dbReference type="GO" id="GO:0003677">
    <property type="term" value="F:DNA binding"/>
    <property type="evidence" value="ECO:0007669"/>
    <property type="project" value="UniProtKB-KW"/>
</dbReference>
<evidence type="ECO:0000256" key="1">
    <source>
        <dbReference type="ARBA" id="ARBA00022747"/>
    </source>
</evidence>
<evidence type="ECO:0000313" key="7">
    <source>
        <dbReference type="Proteomes" id="UP000262901"/>
    </source>
</evidence>
<evidence type="ECO:0000313" key="4">
    <source>
        <dbReference type="EMBL" id="RFU51660.1"/>
    </source>
</evidence>
<gene>
    <name evidence="3" type="ORF">DDV21_006450</name>
    <name evidence="4" type="ORF">DDV22_02090</name>
    <name evidence="5" type="ORF">DDV23_00150</name>
</gene>
<accession>A0A346NCK2</accession>
<dbReference type="PANTHER" id="PTHR30408:SF12">
    <property type="entry name" value="TYPE I RESTRICTION ENZYME MJAVIII SPECIFICITY SUBUNIT"/>
    <property type="match status" value="1"/>
</dbReference>
<accession>A0A372KNW4</accession>
<organism evidence="5 7">
    <name type="scientific">Streptococcus chenjunshii</name>
    <dbReference type="NCBI Taxonomy" id="2173853"/>
    <lineage>
        <taxon>Bacteria</taxon>
        <taxon>Bacillati</taxon>
        <taxon>Bacillota</taxon>
        <taxon>Bacilli</taxon>
        <taxon>Lactobacillales</taxon>
        <taxon>Streptococcaceae</taxon>
        <taxon>Streptococcus</taxon>
    </lineage>
</organism>
<dbReference type="OrthoDB" id="9814572at2"/>
<keyword evidence="1" id="KW-0680">Restriction system</keyword>
<protein>
    <submittedName>
        <fullName evidence="5">Restriction endonuclease subunit S</fullName>
    </submittedName>
</protein>
<dbReference type="SUPFAM" id="SSF116734">
    <property type="entry name" value="DNA methylase specificity domain"/>
    <property type="match status" value="1"/>
</dbReference>
<proteinExistence type="predicted"/>
<reference evidence="5 7" key="2">
    <citation type="submission" date="2018-08" db="EMBL/GenBank/DDBJ databases">
        <title>Draft genome of Streptococcus sp. nov. Z1.</title>
        <authorList>
            <person name="Tian Z."/>
        </authorList>
    </citation>
    <scope>NUCLEOTIDE SEQUENCE [LARGE SCALE GENOMIC DNA]</scope>
    <source>
        <strain evidence="5">Z1</strain>
        <strain evidence="7">Z1(2018)</strain>
    </source>
</reference>
<dbReference type="Proteomes" id="UP000262901">
    <property type="component" value="Unassembled WGS sequence"/>
</dbReference>
<evidence type="ECO:0000313" key="8">
    <source>
        <dbReference type="Proteomes" id="UP000264056"/>
    </source>
</evidence>
<dbReference type="KEGG" id="schj:DDV21_006450"/>
<dbReference type="PANTHER" id="PTHR30408">
    <property type="entry name" value="TYPE-1 RESTRICTION ENZYME ECOKI SPECIFICITY PROTEIN"/>
    <property type="match status" value="1"/>
</dbReference>
<dbReference type="EMBL" id="QVQZ01000001">
    <property type="protein sequence ID" value="RFU53981.1"/>
    <property type="molecule type" value="Genomic_DNA"/>
</dbReference>
<dbReference type="AlphaFoldDB" id="A0A372KNW4"/>
<evidence type="ECO:0000313" key="6">
    <source>
        <dbReference type="Proteomes" id="UP000246115"/>
    </source>
</evidence>
<evidence type="ECO:0000256" key="2">
    <source>
        <dbReference type="ARBA" id="ARBA00023125"/>
    </source>
</evidence>
<name>A0A372KNW4_9STRE</name>
<dbReference type="InterPro" id="IPR052021">
    <property type="entry name" value="Type-I_RS_S_subunit"/>
</dbReference>
<sequence length="198" mass="22149">MQEVLETYRKKAISKISLKEAAECFKGKAVSASESDGNIAVINLRDIEETGLNYSALKALTADPQSLSRYLLKDGDVLVATKGTLKKTAVFAEQKRPVIATANITVLRPKADVLGLYIKLFLDSAIGQALLDEADTGKQVINISREKLLGIEIPHIPLVKQLYLIRRYEQGLQAYKRKISRAAQEWQYLRTNLEKNLF</sequence>
<keyword evidence="5" id="KW-0378">Hydrolase</keyword>
<reference evidence="4 8" key="1">
    <citation type="submission" date="2018-08" db="EMBL/GenBank/DDBJ databases">
        <title>Draft genome of Streptococcus sp .nov. Z2.</title>
        <authorList>
            <person name="Tian Z."/>
        </authorList>
    </citation>
    <scope>NUCLEOTIDE SEQUENCE [LARGE SCALE GENOMIC DNA]</scope>
    <source>
        <strain evidence="4 8">Z2</strain>
    </source>
</reference>
<reference evidence="6" key="3">
    <citation type="submission" date="2018-08" db="EMBL/GenBank/DDBJ databases">
        <title>Streptococcus chenjunshii sp. nov., isolated from stools sample of the Tibetan antelope in the Qinghai-Tibet plateau, China.</title>
        <authorList>
            <person name="Tian Z."/>
        </authorList>
    </citation>
    <scope>NUCLEOTIDE SEQUENCE [LARGE SCALE GENOMIC DNA]</scope>
    <source>
        <strain evidence="6">Z15</strain>
    </source>
</reference>
<evidence type="ECO:0000313" key="5">
    <source>
        <dbReference type="EMBL" id="RFU53981.1"/>
    </source>
</evidence>
<dbReference type="InterPro" id="IPR044946">
    <property type="entry name" value="Restrct_endonuc_typeI_TRD_sf"/>
</dbReference>
<keyword evidence="5" id="KW-0255">Endonuclease</keyword>
<dbReference type="EMBL" id="QVQY01000003">
    <property type="protein sequence ID" value="RFU51660.1"/>
    <property type="molecule type" value="Genomic_DNA"/>
</dbReference>
<dbReference type="Proteomes" id="UP000246115">
    <property type="component" value="Chromosome"/>
</dbReference>
<keyword evidence="5" id="KW-0540">Nuclease</keyword>
<dbReference type="Proteomes" id="UP000264056">
    <property type="component" value="Unassembled WGS sequence"/>
</dbReference>
<keyword evidence="8" id="KW-1185">Reference proteome</keyword>
<dbReference type="EMBL" id="CP031733">
    <property type="protein sequence ID" value="AXQ78747.1"/>
    <property type="molecule type" value="Genomic_DNA"/>
</dbReference>
<reference evidence="3" key="4">
    <citation type="journal article" date="2019" name="Int. J. Syst. Evol. Microbiol.">
        <title>Streptococcus chenjunshii sp. nov. isolated from feces of Tibetan antelopes.</title>
        <authorList>
            <person name="Tian Z."/>
            <person name="Lu S."/>
            <person name="Jin D."/>
            <person name="Yang J."/>
            <person name="Pu J."/>
            <person name="Lai X.H."/>
            <person name="Bai X.N."/>
            <person name="Wu X.M."/>
            <person name="Li J."/>
            <person name="Wang S."/>
            <person name="Xu J."/>
        </authorList>
    </citation>
    <scope>NUCLEOTIDE SEQUENCE</scope>
    <source>
        <strain evidence="3">Z15</strain>
    </source>
</reference>
<dbReference type="GO" id="GO:0009307">
    <property type="term" value="P:DNA restriction-modification system"/>
    <property type="evidence" value="ECO:0007669"/>
    <property type="project" value="UniProtKB-KW"/>
</dbReference>
<dbReference type="RefSeq" id="WP_116877077.1">
    <property type="nucleotide sequence ID" value="NZ_CP031733.1"/>
</dbReference>
<keyword evidence="2" id="KW-0238">DNA-binding</keyword>
<dbReference type="Gene3D" id="3.90.220.20">
    <property type="entry name" value="DNA methylase specificity domains"/>
    <property type="match status" value="1"/>
</dbReference>
<dbReference type="GO" id="GO:0004519">
    <property type="term" value="F:endonuclease activity"/>
    <property type="evidence" value="ECO:0007669"/>
    <property type="project" value="UniProtKB-KW"/>
</dbReference>
<evidence type="ECO:0000313" key="3">
    <source>
        <dbReference type="EMBL" id="AXQ78747.1"/>
    </source>
</evidence>